<dbReference type="SMART" id="SM00342">
    <property type="entry name" value="HTH_ARAC"/>
    <property type="match status" value="1"/>
</dbReference>
<dbReference type="Pfam" id="PF12833">
    <property type="entry name" value="HTH_18"/>
    <property type="match status" value="1"/>
</dbReference>
<dbReference type="SUPFAM" id="SSF52172">
    <property type="entry name" value="CheY-like"/>
    <property type="match status" value="1"/>
</dbReference>
<proteinExistence type="predicted"/>
<feature type="domain" description="Response regulatory" evidence="6">
    <location>
        <begin position="3"/>
        <end position="120"/>
    </location>
</feature>
<comment type="caution">
    <text evidence="7">The sequence shown here is derived from an EMBL/GenBank/DDBJ whole genome shotgun (WGS) entry which is preliminary data.</text>
</comment>
<organism evidence="7 8">
    <name type="scientific">Paenibacillus germinis</name>
    <dbReference type="NCBI Taxonomy" id="2654979"/>
    <lineage>
        <taxon>Bacteria</taxon>
        <taxon>Bacillati</taxon>
        <taxon>Bacillota</taxon>
        <taxon>Bacilli</taxon>
        <taxon>Bacillales</taxon>
        <taxon>Paenibacillaceae</taxon>
        <taxon>Paenibacillus</taxon>
    </lineage>
</organism>
<dbReference type="PROSITE" id="PS50110">
    <property type="entry name" value="RESPONSE_REGULATORY"/>
    <property type="match status" value="1"/>
</dbReference>
<dbReference type="Proteomes" id="UP000658690">
    <property type="component" value="Unassembled WGS sequence"/>
</dbReference>
<name>A0ABX1Z918_9BACL</name>
<dbReference type="CDD" id="cd17536">
    <property type="entry name" value="REC_YesN-like"/>
    <property type="match status" value="1"/>
</dbReference>
<dbReference type="Gene3D" id="1.10.10.60">
    <property type="entry name" value="Homeodomain-like"/>
    <property type="match status" value="2"/>
</dbReference>
<dbReference type="InterPro" id="IPR009057">
    <property type="entry name" value="Homeodomain-like_sf"/>
</dbReference>
<keyword evidence="4" id="KW-0597">Phosphoprotein</keyword>
<dbReference type="InterPro" id="IPR011006">
    <property type="entry name" value="CheY-like_superfamily"/>
</dbReference>
<dbReference type="EMBL" id="WHOC01000133">
    <property type="protein sequence ID" value="NOU88774.1"/>
    <property type="molecule type" value="Genomic_DNA"/>
</dbReference>
<evidence type="ECO:0000256" key="2">
    <source>
        <dbReference type="ARBA" id="ARBA00023125"/>
    </source>
</evidence>
<dbReference type="PANTHER" id="PTHR43280:SF10">
    <property type="entry name" value="REGULATORY PROTEIN POCR"/>
    <property type="match status" value="1"/>
</dbReference>
<protein>
    <submittedName>
        <fullName evidence="7">Response regulator</fullName>
    </submittedName>
</protein>
<dbReference type="RefSeq" id="WP_171691755.1">
    <property type="nucleotide sequence ID" value="NZ_WHOC01000133.1"/>
</dbReference>
<dbReference type="SUPFAM" id="SSF46689">
    <property type="entry name" value="Homeodomain-like"/>
    <property type="match status" value="2"/>
</dbReference>
<dbReference type="Gene3D" id="3.40.50.2300">
    <property type="match status" value="1"/>
</dbReference>
<dbReference type="InterPro" id="IPR018060">
    <property type="entry name" value="HTH_AraC"/>
</dbReference>
<dbReference type="PANTHER" id="PTHR43280">
    <property type="entry name" value="ARAC-FAMILY TRANSCRIPTIONAL REGULATOR"/>
    <property type="match status" value="1"/>
</dbReference>
<dbReference type="PROSITE" id="PS01124">
    <property type="entry name" value="HTH_ARAC_FAMILY_2"/>
    <property type="match status" value="1"/>
</dbReference>
<dbReference type="InterPro" id="IPR001789">
    <property type="entry name" value="Sig_transdc_resp-reg_receiver"/>
</dbReference>
<gene>
    <name evidence="7" type="ORF">GC102_23915</name>
</gene>
<accession>A0ABX1Z918</accession>
<keyword evidence="1" id="KW-0805">Transcription regulation</keyword>
<sequence>MFKVMIVDDEMYAVQGVRNGIDWDSLQVSQIYEASNMRDAIQLFEDRSIDLLICDIEMPKGSGLELVEWVKGYSRDTEVIFLTCHADFSFAKRAIQLESFDYLLKPVDFQLLYATVAQVLGNIKQDREMKQLNEKFNERLKRKKAVIHERFWQDVLSLRIVCSADNVHQLMDEYDLPIEAASPLRLVLISIEEWGRELSARDEELLEYALRNAAAEVVVGCGFGEVIQTHNGENIIVLYHQAEHPWEEEPLRERCNRLIAACEVYFRCKVSCYLSEHTELPIAHLTFENLLEMEFNNLNKATNVYTLESESFSSMELKLPSFSVWAILLEEGKKQELEKQIIDVCCTFSQGKEPILPVLQAFGHGYLQMLHYILHKKGISAYGLFGSGEHGSSTFPIQSIEHMRDWALKLANIIMDKLAQNEDESVIARLKRYIIDHLAEPITRDELVNQVYLNPAYLSRLFKKETGESISDFILIERMKRARELLLHSSMTVSDIAKSLGYTNFSHFTKMFRKIYDASPQSYRHHTID</sequence>
<keyword evidence="2" id="KW-0238">DNA-binding</keyword>
<evidence type="ECO:0000313" key="7">
    <source>
        <dbReference type="EMBL" id="NOU88774.1"/>
    </source>
</evidence>
<evidence type="ECO:0000256" key="3">
    <source>
        <dbReference type="ARBA" id="ARBA00023163"/>
    </source>
</evidence>
<dbReference type="PRINTS" id="PR00032">
    <property type="entry name" value="HTHARAC"/>
</dbReference>
<dbReference type="Pfam" id="PF00072">
    <property type="entry name" value="Response_reg"/>
    <property type="match status" value="1"/>
</dbReference>
<evidence type="ECO:0000313" key="8">
    <source>
        <dbReference type="Proteomes" id="UP000658690"/>
    </source>
</evidence>
<feature type="domain" description="HTH araC/xylS-type" evidence="5">
    <location>
        <begin position="428"/>
        <end position="526"/>
    </location>
</feature>
<evidence type="ECO:0000256" key="4">
    <source>
        <dbReference type="PROSITE-ProRule" id="PRU00169"/>
    </source>
</evidence>
<reference evidence="7 8" key="1">
    <citation type="submission" date="2019-10" db="EMBL/GenBank/DDBJ databases">
        <title>Description of Paenibacillus choica sp. nov.</title>
        <authorList>
            <person name="Carlier A."/>
            <person name="Qi S."/>
        </authorList>
    </citation>
    <scope>NUCLEOTIDE SEQUENCE [LARGE SCALE GENOMIC DNA]</scope>
    <source>
        <strain evidence="7 8">LMG 31460</strain>
    </source>
</reference>
<evidence type="ECO:0000259" key="5">
    <source>
        <dbReference type="PROSITE" id="PS01124"/>
    </source>
</evidence>
<evidence type="ECO:0000256" key="1">
    <source>
        <dbReference type="ARBA" id="ARBA00023015"/>
    </source>
</evidence>
<evidence type="ECO:0000259" key="6">
    <source>
        <dbReference type="PROSITE" id="PS50110"/>
    </source>
</evidence>
<dbReference type="SMART" id="SM00448">
    <property type="entry name" value="REC"/>
    <property type="match status" value="1"/>
</dbReference>
<keyword evidence="3" id="KW-0804">Transcription</keyword>
<dbReference type="InterPro" id="IPR020449">
    <property type="entry name" value="Tscrpt_reg_AraC-type_HTH"/>
</dbReference>
<keyword evidence="8" id="KW-1185">Reference proteome</keyword>
<feature type="modified residue" description="4-aspartylphosphate" evidence="4">
    <location>
        <position position="55"/>
    </location>
</feature>